<dbReference type="InterPro" id="IPR050571">
    <property type="entry name" value="Class-IV_PLP-Dep_Aminotrnsfr"/>
</dbReference>
<dbReference type="Proteomes" id="UP000245461">
    <property type="component" value="Unassembled WGS sequence"/>
</dbReference>
<evidence type="ECO:0000256" key="2">
    <source>
        <dbReference type="ARBA" id="ARBA00023304"/>
    </source>
</evidence>
<dbReference type="GO" id="GO:0016740">
    <property type="term" value="F:transferase activity"/>
    <property type="evidence" value="ECO:0007669"/>
    <property type="project" value="UniProtKB-KW"/>
</dbReference>
<sequence length="237" mass="26086">MWSGPRNISTAMMRAFENRADTTVVDEPLYGHYLAATGIEHPGRDAIVAAMNCDWRAVVRDLTEAPIARGTVHYQKHMTHHLLPVIDRGWLDRVVNCFLIRDPAEVVASYLEKRDSVSLADIGIREQAEIFERAADRLGQAPPVIEGRDIQADPRALLTALCAAIGIAFDPAMLSWPAGRRATDGVWAPHWYAAVEASTGFAPPSPAKPPPPGHEALIDEARPYYERLRAHRLTGAA</sequence>
<keyword evidence="3" id="KW-0808">Transferase</keyword>
<dbReference type="Gene3D" id="3.40.50.300">
    <property type="entry name" value="P-loop containing nucleotide triphosphate hydrolases"/>
    <property type="match status" value="1"/>
</dbReference>
<dbReference type="AlphaFoldDB" id="A0A317EH93"/>
<keyword evidence="2" id="KW-0100">Branched-chain amino acid biosynthesis</keyword>
<dbReference type="PANTHER" id="PTHR42743:SF11">
    <property type="entry name" value="AMINODEOXYCHORISMATE LYASE"/>
    <property type="match status" value="1"/>
</dbReference>
<dbReference type="GO" id="GO:0009082">
    <property type="term" value="P:branched-chain amino acid biosynthetic process"/>
    <property type="evidence" value="ECO:0007669"/>
    <property type="project" value="UniProtKB-KW"/>
</dbReference>
<dbReference type="InterPro" id="IPR027417">
    <property type="entry name" value="P-loop_NTPase"/>
</dbReference>
<name>A0A317EH93_9PROT</name>
<keyword evidence="2" id="KW-0028">Amino-acid biosynthesis</keyword>
<gene>
    <name evidence="3" type="ORF">DKG74_03275</name>
</gene>
<dbReference type="EMBL" id="QGLE01000001">
    <property type="protein sequence ID" value="PWR25982.1"/>
    <property type="molecule type" value="Genomic_DNA"/>
</dbReference>
<protein>
    <submittedName>
        <fullName evidence="3">Sulfotransferase family protein</fullName>
    </submittedName>
</protein>
<organism evidence="3 4">
    <name type="scientific">Zavarzinia aquatilis</name>
    <dbReference type="NCBI Taxonomy" id="2211142"/>
    <lineage>
        <taxon>Bacteria</taxon>
        <taxon>Pseudomonadati</taxon>
        <taxon>Pseudomonadota</taxon>
        <taxon>Alphaproteobacteria</taxon>
        <taxon>Rhodospirillales</taxon>
        <taxon>Zavarziniaceae</taxon>
        <taxon>Zavarzinia</taxon>
    </lineage>
</organism>
<comment type="caution">
    <text evidence="3">The sequence shown here is derived from an EMBL/GenBank/DDBJ whole genome shotgun (WGS) entry which is preliminary data.</text>
</comment>
<proteinExistence type="inferred from homology"/>
<keyword evidence="4" id="KW-1185">Reference proteome</keyword>
<evidence type="ECO:0000256" key="1">
    <source>
        <dbReference type="ARBA" id="ARBA00009320"/>
    </source>
</evidence>
<evidence type="ECO:0000313" key="3">
    <source>
        <dbReference type="EMBL" id="PWR25982.1"/>
    </source>
</evidence>
<dbReference type="Pfam" id="PF19798">
    <property type="entry name" value="Sulfotransfer_5"/>
    <property type="match status" value="1"/>
</dbReference>
<dbReference type="PANTHER" id="PTHR42743">
    <property type="entry name" value="AMINO-ACID AMINOTRANSFERASE"/>
    <property type="match status" value="1"/>
</dbReference>
<evidence type="ECO:0000313" key="4">
    <source>
        <dbReference type="Proteomes" id="UP000245461"/>
    </source>
</evidence>
<accession>A0A317EH93</accession>
<dbReference type="OrthoDB" id="272985at2"/>
<reference evidence="3 4" key="1">
    <citation type="submission" date="2018-05" db="EMBL/GenBank/DDBJ databases">
        <title>Zavarzinia sp. HR-AS.</title>
        <authorList>
            <person name="Lee Y."/>
            <person name="Jeon C.O."/>
        </authorList>
    </citation>
    <scope>NUCLEOTIDE SEQUENCE [LARGE SCALE GENOMIC DNA]</scope>
    <source>
        <strain evidence="3 4">HR-AS</strain>
    </source>
</reference>
<dbReference type="SUPFAM" id="SSF52540">
    <property type="entry name" value="P-loop containing nucleoside triphosphate hydrolases"/>
    <property type="match status" value="1"/>
</dbReference>
<comment type="similarity">
    <text evidence="1">Belongs to the class-IV pyridoxal-phosphate-dependent aminotransferase family.</text>
</comment>